<name>A0A1J6JAV0_NICAT</name>
<comment type="caution">
    <text evidence="2">The sequence shown here is derived from an EMBL/GenBank/DDBJ whole genome shotgun (WGS) entry which is preliminary data.</text>
</comment>
<gene>
    <name evidence="2" type="ORF">A4A49_32960</name>
</gene>
<keyword evidence="3" id="KW-1185">Reference proteome</keyword>
<evidence type="ECO:0000313" key="3">
    <source>
        <dbReference type="Proteomes" id="UP000187609"/>
    </source>
</evidence>
<feature type="compositionally biased region" description="Basic residues" evidence="1">
    <location>
        <begin position="57"/>
        <end position="66"/>
    </location>
</feature>
<dbReference type="Proteomes" id="UP000187609">
    <property type="component" value="Unassembled WGS sequence"/>
</dbReference>
<feature type="region of interest" description="Disordered" evidence="1">
    <location>
        <begin position="37"/>
        <end position="66"/>
    </location>
</feature>
<dbReference type="AlphaFoldDB" id="A0A1J6JAV0"/>
<reference evidence="2" key="1">
    <citation type="submission" date="2016-11" db="EMBL/GenBank/DDBJ databases">
        <title>The genome of Nicotiana attenuata.</title>
        <authorList>
            <person name="Xu S."/>
            <person name="Brockmoeller T."/>
            <person name="Gaquerel E."/>
            <person name="Navarro A."/>
            <person name="Kuhl H."/>
            <person name="Gase K."/>
            <person name="Ling Z."/>
            <person name="Zhou W."/>
            <person name="Kreitzer C."/>
            <person name="Stanke M."/>
            <person name="Tang H."/>
            <person name="Lyons E."/>
            <person name="Pandey P."/>
            <person name="Pandey S.P."/>
            <person name="Timmermann B."/>
            <person name="Baldwin I.T."/>
        </authorList>
    </citation>
    <scope>NUCLEOTIDE SEQUENCE [LARGE SCALE GENOMIC DNA]</scope>
    <source>
        <strain evidence="2">UT</strain>
    </source>
</reference>
<proteinExistence type="predicted"/>
<protein>
    <submittedName>
        <fullName evidence="2">Uncharacterized protein</fullName>
    </submittedName>
</protein>
<sequence length="66" mass="7709">MRSKRSFLSKANSRIFQIQKKRSKEHQQLGLDLIGKELSSDPPLIPGETEQTQLKQLSKKKNRFKK</sequence>
<accession>A0A1J6JAV0</accession>
<dbReference type="Gramene" id="OIT06839">
    <property type="protein sequence ID" value="OIT06839"/>
    <property type="gene ID" value="A4A49_32960"/>
</dbReference>
<organism evidence="2 3">
    <name type="scientific">Nicotiana attenuata</name>
    <name type="common">Coyote tobacco</name>
    <dbReference type="NCBI Taxonomy" id="49451"/>
    <lineage>
        <taxon>Eukaryota</taxon>
        <taxon>Viridiplantae</taxon>
        <taxon>Streptophyta</taxon>
        <taxon>Embryophyta</taxon>
        <taxon>Tracheophyta</taxon>
        <taxon>Spermatophyta</taxon>
        <taxon>Magnoliopsida</taxon>
        <taxon>eudicotyledons</taxon>
        <taxon>Gunneridae</taxon>
        <taxon>Pentapetalae</taxon>
        <taxon>asterids</taxon>
        <taxon>lamiids</taxon>
        <taxon>Solanales</taxon>
        <taxon>Solanaceae</taxon>
        <taxon>Nicotianoideae</taxon>
        <taxon>Nicotianeae</taxon>
        <taxon>Nicotiana</taxon>
    </lineage>
</organism>
<dbReference type="SMR" id="A0A1J6JAV0"/>
<evidence type="ECO:0000313" key="2">
    <source>
        <dbReference type="EMBL" id="OIT06839.1"/>
    </source>
</evidence>
<evidence type="ECO:0000256" key="1">
    <source>
        <dbReference type="SAM" id="MobiDB-lite"/>
    </source>
</evidence>
<dbReference type="EMBL" id="MJEQ01037184">
    <property type="protein sequence ID" value="OIT06839.1"/>
    <property type="molecule type" value="Genomic_DNA"/>
</dbReference>